<keyword evidence="2 5" id="KW-0812">Transmembrane</keyword>
<evidence type="ECO:0000256" key="5">
    <source>
        <dbReference type="SAM" id="Phobius"/>
    </source>
</evidence>
<organism evidence="6 7">
    <name type="scientific">Thermanaerothrix daxensis</name>
    <dbReference type="NCBI Taxonomy" id="869279"/>
    <lineage>
        <taxon>Bacteria</taxon>
        <taxon>Bacillati</taxon>
        <taxon>Chloroflexota</taxon>
        <taxon>Anaerolineae</taxon>
        <taxon>Anaerolineales</taxon>
        <taxon>Anaerolineaceae</taxon>
        <taxon>Thermanaerothrix</taxon>
    </lineage>
</organism>
<keyword evidence="4 5" id="KW-0472">Membrane</keyword>
<evidence type="ECO:0000256" key="1">
    <source>
        <dbReference type="ARBA" id="ARBA00004141"/>
    </source>
</evidence>
<accession>A0A0P6XWU4</accession>
<proteinExistence type="predicted"/>
<feature type="transmembrane region" description="Helical" evidence="5">
    <location>
        <begin position="6"/>
        <end position="27"/>
    </location>
</feature>
<dbReference type="RefSeq" id="WP_054521271.1">
    <property type="nucleotide sequence ID" value="NZ_LGKO01000002.1"/>
</dbReference>
<keyword evidence="7" id="KW-1185">Reference proteome</keyword>
<dbReference type="InterPro" id="IPR001694">
    <property type="entry name" value="NADH_UbQ_OxRdtase_su1/FPO"/>
</dbReference>
<dbReference type="EMBL" id="LGKO01000002">
    <property type="protein sequence ID" value="KPL84697.1"/>
    <property type="molecule type" value="Genomic_DNA"/>
</dbReference>
<name>A0A0P6XWU4_9CHLR</name>
<feature type="transmembrane region" description="Helical" evidence="5">
    <location>
        <begin position="232"/>
        <end position="250"/>
    </location>
</feature>
<evidence type="ECO:0000256" key="2">
    <source>
        <dbReference type="ARBA" id="ARBA00022692"/>
    </source>
</evidence>
<dbReference type="Proteomes" id="UP000050544">
    <property type="component" value="Unassembled WGS sequence"/>
</dbReference>
<feature type="transmembrane region" description="Helical" evidence="5">
    <location>
        <begin position="176"/>
        <end position="195"/>
    </location>
</feature>
<dbReference type="InterPro" id="IPR052561">
    <property type="entry name" value="ComplexI_Subunit1"/>
</dbReference>
<feature type="transmembrane region" description="Helical" evidence="5">
    <location>
        <begin position="109"/>
        <end position="131"/>
    </location>
</feature>
<comment type="caution">
    <text evidence="6">The sequence shown here is derived from an EMBL/GenBank/DDBJ whole genome shotgun (WGS) entry which is preliminary data.</text>
</comment>
<evidence type="ECO:0008006" key="8">
    <source>
        <dbReference type="Google" id="ProtNLM"/>
    </source>
</evidence>
<feature type="transmembrane region" description="Helical" evidence="5">
    <location>
        <begin position="286"/>
        <end position="307"/>
    </location>
</feature>
<protein>
    <recommendedName>
        <fullName evidence="8">NADH dehydrogenase</fullName>
    </recommendedName>
</protein>
<evidence type="ECO:0000313" key="6">
    <source>
        <dbReference type="EMBL" id="KPL84697.1"/>
    </source>
</evidence>
<evidence type="ECO:0000256" key="4">
    <source>
        <dbReference type="ARBA" id="ARBA00023136"/>
    </source>
</evidence>
<dbReference type="PATRIC" id="fig|869279.4.peg.1326"/>
<dbReference type="GO" id="GO:0005886">
    <property type="term" value="C:plasma membrane"/>
    <property type="evidence" value="ECO:0007669"/>
    <property type="project" value="TreeGrafter"/>
</dbReference>
<comment type="subcellular location">
    <subcellularLocation>
        <location evidence="1">Membrane</location>
        <topology evidence="1">Multi-pass membrane protein</topology>
    </subcellularLocation>
</comment>
<gene>
    <name evidence="6" type="ORF">SE15_06590</name>
</gene>
<evidence type="ECO:0000256" key="3">
    <source>
        <dbReference type="ARBA" id="ARBA00022989"/>
    </source>
</evidence>
<feature type="transmembrane region" description="Helical" evidence="5">
    <location>
        <begin position="71"/>
        <end position="89"/>
    </location>
</feature>
<dbReference type="AlphaFoldDB" id="A0A0P6XWU4"/>
<dbReference type="OrthoDB" id="9803734at2"/>
<reference evidence="6 7" key="1">
    <citation type="submission" date="2015-07" db="EMBL/GenBank/DDBJ databases">
        <title>Whole genome sequence of Thermanaerothrix daxensis DSM 23592.</title>
        <authorList>
            <person name="Hemp J."/>
            <person name="Ward L.M."/>
            <person name="Pace L.A."/>
            <person name="Fischer W.W."/>
        </authorList>
    </citation>
    <scope>NUCLEOTIDE SEQUENCE [LARGE SCALE GENOMIC DNA]</scope>
    <source>
        <strain evidence="6 7">GNS-1</strain>
    </source>
</reference>
<sequence length="312" mass="34074">MTLNLNPLIVLLIFPGGLFLIMAGLAYEYLDRKLVARFQNRIGPRWFQPLADLLKLLSKEEITPLGVQRGLFYLLPLFALASALTAALYVPMAGLLPAYAFQGDLIVTIYLLSVLTLSMGLAGACTVDRFALVGATRTLTQLFSYEAPFMLALLGPAIAAQTWQIRSINEYASQNLWLLIAQPIGFLVALVGLMGKLELPPFDAPEAETEIVAGALTEYSGRGLALFRLSKDIELVIGLTLVAAFYLGGIHSPLDFLVKTVGLLLVVALLQTLFARLRIDQVVGLWWRIGTILAVIQLIAIVLGRYVGNLIF</sequence>
<dbReference type="PANTHER" id="PTHR43359:SF1">
    <property type="entry name" value="FORMATE HYDROGENLYASE SUBUNIT 4-RELATED"/>
    <property type="match status" value="1"/>
</dbReference>
<feature type="transmembrane region" description="Helical" evidence="5">
    <location>
        <begin position="256"/>
        <end position="274"/>
    </location>
</feature>
<evidence type="ECO:0000313" key="7">
    <source>
        <dbReference type="Proteomes" id="UP000050544"/>
    </source>
</evidence>
<dbReference type="Pfam" id="PF00146">
    <property type="entry name" value="NADHdh"/>
    <property type="match status" value="1"/>
</dbReference>
<dbReference type="PANTHER" id="PTHR43359">
    <property type="entry name" value="FORMATE HYDROGENLYASE SUBUNIT 4"/>
    <property type="match status" value="1"/>
</dbReference>
<dbReference type="STRING" id="869279.SE15_06590"/>
<keyword evidence="3 5" id="KW-1133">Transmembrane helix</keyword>